<accession>A0ACC2VDU5</accession>
<dbReference type="Proteomes" id="UP001241377">
    <property type="component" value="Unassembled WGS sequence"/>
</dbReference>
<proteinExistence type="predicted"/>
<gene>
    <name evidence="1" type="ORF">QFC19_006885</name>
</gene>
<dbReference type="EMBL" id="JASBWR010000088">
    <property type="protein sequence ID" value="KAJ9097110.1"/>
    <property type="molecule type" value="Genomic_DNA"/>
</dbReference>
<organism evidence="1 2">
    <name type="scientific">Naganishia cerealis</name>
    <dbReference type="NCBI Taxonomy" id="610337"/>
    <lineage>
        <taxon>Eukaryota</taxon>
        <taxon>Fungi</taxon>
        <taxon>Dikarya</taxon>
        <taxon>Basidiomycota</taxon>
        <taxon>Agaricomycotina</taxon>
        <taxon>Tremellomycetes</taxon>
        <taxon>Filobasidiales</taxon>
        <taxon>Filobasidiaceae</taxon>
        <taxon>Naganishia</taxon>
    </lineage>
</organism>
<evidence type="ECO:0000313" key="1">
    <source>
        <dbReference type="EMBL" id="KAJ9097110.1"/>
    </source>
</evidence>
<reference evidence="1" key="1">
    <citation type="submission" date="2023-04" db="EMBL/GenBank/DDBJ databases">
        <title>Draft Genome sequencing of Naganishia species isolated from polar environments using Oxford Nanopore Technology.</title>
        <authorList>
            <person name="Leo P."/>
            <person name="Venkateswaran K."/>
        </authorList>
    </citation>
    <scope>NUCLEOTIDE SEQUENCE</scope>
    <source>
        <strain evidence="1">MNA-CCFEE 5261</strain>
    </source>
</reference>
<sequence length="242" mass="27990">MDSDDEPLTLSALTLAALQEFKKEEEENVKKFIELKKRAEDEDQERKMTIHDFKEDWQLSQFWYNDSTAEILGKAILQDADENTVIAIASAPSVYAAIQKLPKSEVPTEHIYCLEFDRRFEVLAGKNFVYYDYNEPHNLPAQVLHKCHRILIDPPFLEEGCQNKSAIAARNMLVEDLSQKTISGALQYRLITSTGERMGPVVKTNYPDTEITDFFPEHKNGLSNEFRCYATFESDYWKFIKS</sequence>
<evidence type="ECO:0000313" key="2">
    <source>
        <dbReference type="Proteomes" id="UP001241377"/>
    </source>
</evidence>
<name>A0ACC2VDU5_9TREE</name>
<comment type="caution">
    <text evidence="1">The sequence shown here is derived from an EMBL/GenBank/DDBJ whole genome shotgun (WGS) entry which is preliminary data.</text>
</comment>
<protein>
    <submittedName>
        <fullName evidence="1">Uncharacterized protein</fullName>
    </submittedName>
</protein>
<keyword evidence="2" id="KW-1185">Reference proteome</keyword>